<evidence type="ECO:0000256" key="4">
    <source>
        <dbReference type="ARBA" id="ARBA00023054"/>
    </source>
</evidence>
<dbReference type="InterPro" id="IPR048625">
    <property type="entry name" value="Sec10_N"/>
</dbReference>
<comment type="caution">
    <text evidence="9">The sequence shown here is derived from an EMBL/GenBank/DDBJ whole genome shotgun (WGS) entry which is preliminary data.</text>
</comment>
<accession>A0ABR0K5X8</accession>
<evidence type="ECO:0000256" key="1">
    <source>
        <dbReference type="ARBA" id="ARBA00006572"/>
    </source>
</evidence>
<evidence type="ECO:0000313" key="10">
    <source>
        <dbReference type="Proteomes" id="UP001345013"/>
    </source>
</evidence>
<reference evidence="9 10" key="1">
    <citation type="submission" date="2023-08" db="EMBL/GenBank/DDBJ databases">
        <title>Black Yeasts Isolated from many extreme environments.</title>
        <authorList>
            <person name="Coleine C."/>
            <person name="Stajich J.E."/>
            <person name="Selbmann L."/>
        </authorList>
    </citation>
    <scope>NUCLEOTIDE SEQUENCE [LARGE SCALE GENOMIC DNA]</scope>
    <source>
        <strain evidence="9 10">CCFEE 5885</strain>
    </source>
</reference>
<dbReference type="Proteomes" id="UP001345013">
    <property type="component" value="Unassembled WGS sequence"/>
</dbReference>
<keyword evidence="4 5" id="KW-0175">Coiled coil</keyword>
<organism evidence="9 10">
    <name type="scientific">Lithohypha guttulata</name>
    <dbReference type="NCBI Taxonomy" id="1690604"/>
    <lineage>
        <taxon>Eukaryota</taxon>
        <taxon>Fungi</taxon>
        <taxon>Dikarya</taxon>
        <taxon>Ascomycota</taxon>
        <taxon>Pezizomycotina</taxon>
        <taxon>Eurotiomycetes</taxon>
        <taxon>Chaetothyriomycetidae</taxon>
        <taxon>Chaetothyriales</taxon>
        <taxon>Trichomeriaceae</taxon>
        <taxon>Lithohypha</taxon>
    </lineage>
</organism>
<dbReference type="Pfam" id="PF07393">
    <property type="entry name" value="Sec10_HB"/>
    <property type="match status" value="1"/>
</dbReference>
<keyword evidence="10" id="KW-1185">Reference proteome</keyword>
<feature type="compositionally biased region" description="Polar residues" evidence="6">
    <location>
        <begin position="251"/>
        <end position="264"/>
    </location>
</feature>
<name>A0ABR0K5X8_9EURO</name>
<protein>
    <submittedName>
        <fullName evidence="9">Exocyst complex component 5</fullName>
    </submittedName>
</protein>
<evidence type="ECO:0000256" key="5">
    <source>
        <dbReference type="SAM" id="Coils"/>
    </source>
</evidence>
<proteinExistence type="inferred from homology"/>
<dbReference type="InterPro" id="IPR048627">
    <property type="entry name" value="Sec10_HB"/>
</dbReference>
<evidence type="ECO:0000259" key="8">
    <source>
        <dbReference type="Pfam" id="PF20667"/>
    </source>
</evidence>
<feature type="domain" description="Exocyst complex component Sec10-like alpha-helical bundle" evidence="7">
    <location>
        <begin position="224"/>
        <end position="924"/>
    </location>
</feature>
<feature type="coiled-coil region" evidence="5">
    <location>
        <begin position="98"/>
        <end position="132"/>
    </location>
</feature>
<evidence type="ECO:0000256" key="6">
    <source>
        <dbReference type="SAM" id="MobiDB-lite"/>
    </source>
</evidence>
<feature type="region of interest" description="Disordered" evidence="6">
    <location>
        <begin position="76"/>
        <end position="96"/>
    </location>
</feature>
<evidence type="ECO:0000256" key="3">
    <source>
        <dbReference type="ARBA" id="ARBA00022483"/>
    </source>
</evidence>
<evidence type="ECO:0000256" key="2">
    <source>
        <dbReference type="ARBA" id="ARBA00022448"/>
    </source>
</evidence>
<keyword evidence="2" id="KW-0813">Transport</keyword>
<gene>
    <name evidence="9" type="primary">SEC10</name>
    <name evidence="9" type="ORF">LTR24_006550</name>
</gene>
<comment type="similarity">
    <text evidence="1">Belongs to the SEC10 family.</text>
</comment>
<keyword evidence="3" id="KW-0268">Exocytosis</keyword>
<sequence>MYKEYFTRRMMSPVFGDNTRWINDAMSSYLTPQVSNATEHGQGVRSLYGKGPAFTLDNFSSKDFIVKDFIESLTDAAQPSSRRSQGPAPSAFDSKPLIRAFEQASKRLNDLSEELEAKETELSGAVRKAEGQHAAIVETLGRKLNRTINSFQQLDSNLTSDRGGKWGGNVAVETGKMLEELDRQRRRAMDAHFLIECWDEVSNRGEVTLLENLRRSGTGEGKIRSARIAKQLLRISQRLDPSSHGHGINGTAKQPNGVTNGVSGTRHFNTREIIEKFVETLEKDMLKLFDDFYRRQNFEEMKNCATVLQDFNGGASVQAAFVNQHQFFIDRSNLVTDEVGGDQETWVRLSDPDADLPGVEPGLQSLIDEVRVVVQEESQIIKRAFPHPDQVLGKFVQRVFQQSLQQRLELVLDKAESESTLAYLRSLQAARNSINTLVEDLKSHGLTEHPDPVTSQTSQLLDQQLDELFTPYFGGSAYIDKEKQNLSELYRSLLFKFELFHSRRQKEPKTYLASLRARGQEMLSSAREATDAYVKSLDLEKNSSTQKRILLSVAGLKNTAADETTSKPHEIDLSETDGRLQTQFAKRMLKWLAEGVRRGLELSGGSETPKDVSALHSLLLRNLGENYIELSLDAAAESASTAETAKRDAPDLSYLSSLKAAISIMHLMQSCTNTLLIPLASTSLTIRHDMEKNARTSLLRMEDHVNIIEQRTIDAVLNWTSRLLSNQNRIDFRPRETDADTALAQSSTPTCASILKFLSTFHTLSKTTFTGGGANLMNLLTEMAVEFRSQLLEHFKKYQVNRLGAIMLVRDISAYVELLRAWDLGPTFNGTLDVLVEIGSLFVLKPEAIKERIKGSATAGQNVNGHAQGREDGRGNGAVDSGAGVSVGVGVGVGGSALANVSRENLRPYLLKREDYMEVGMQNVLYGL</sequence>
<evidence type="ECO:0000259" key="7">
    <source>
        <dbReference type="Pfam" id="PF07393"/>
    </source>
</evidence>
<feature type="region of interest" description="Disordered" evidence="6">
    <location>
        <begin position="240"/>
        <end position="264"/>
    </location>
</feature>
<feature type="domain" description="Exocyst complex component Sec10 N-terminal" evidence="8">
    <location>
        <begin position="95"/>
        <end position="215"/>
    </location>
</feature>
<dbReference type="InterPro" id="IPR009976">
    <property type="entry name" value="Sec10-like"/>
</dbReference>
<dbReference type="Pfam" id="PF20667">
    <property type="entry name" value="Sec10_N"/>
    <property type="match status" value="1"/>
</dbReference>
<dbReference type="PANTHER" id="PTHR12100">
    <property type="entry name" value="SEC10"/>
    <property type="match status" value="1"/>
</dbReference>
<dbReference type="PANTHER" id="PTHR12100:SF0">
    <property type="entry name" value="EXOCYST COMPLEX COMPONENT 5"/>
    <property type="match status" value="1"/>
</dbReference>
<evidence type="ECO:0000313" key="9">
    <source>
        <dbReference type="EMBL" id="KAK5087590.1"/>
    </source>
</evidence>
<dbReference type="EMBL" id="JAVRRG010000086">
    <property type="protein sequence ID" value="KAK5087590.1"/>
    <property type="molecule type" value="Genomic_DNA"/>
</dbReference>